<evidence type="ECO:0000313" key="1">
    <source>
        <dbReference type="EMBL" id="PSB29188.1"/>
    </source>
</evidence>
<reference evidence="2" key="1">
    <citation type="submission" date="2018-02" db="EMBL/GenBank/DDBJ databases">
        <authorList>
            <person name="Moore K."/>
            <person name="Momper L."/>
        </authorList>
    </citation>
    <scope>NUCLEOTIDE SEQUENCE [LARGE SCALE GENOMIC DNA]</scope>
    <source>
        <strain evidence="2">ULC18</strain>
    </source>
</reference>
<dbReference type="OrthoDB" id="116741at2"/>
<keyword evidence="2" id="KW-1185">Reference proteome</keyword>
<comment type="caution">
    <text evidence="1">The sequence shown here is derived from an EMBL/GenBank/DDBJ whole genome shotgun (WGS) entry which is preliminary data.</text>
</comment>
<dbReference type="RefSeq" id="WP_106256574.1">
    <property type="nucleotide sequence ID" value="NZ_CAWNSW010000152.1"/>
</dbReference>
<protein>
    <submittedName>
        <fullName evidence="1">Uncharacterized protein</fullName>
    </submittedName>
</protein>
<dbReference type="Proteomes" id="UP000239576">
    <property type="component" value="Unassembled WGS sequence"/>
</dbReference>
<gene>
    <name evidence="1" type="ORF">C7B82_12195</name>
</gene>
<name>A0A2T1E8Y9_9CYAN</name>
<proteinExistence type="predicted"/>
<reference evidence="1 2" key="2">
    <citation type="submission" date="2018-03" db="EMBL/GenBank/DDBJ databases">
        <title>The ancient ancestry and fast evolution of plastids.</title>
        <authorList>
            <person name="Moore K.R."/>
            <person name="Magnabosco C."/>
            <person name="Momper L."/>
            <person name="Gold D.A."/>
            <person name="Bosak T."/>
            <person name="Fournier G.P."/>
        </authorList>
    </citation>
    <scope>NUCLEOTIDE SEQUENCE [LARGE SCALE GENOMIC DNA]</scope>
    <source>
        <strain evidence="1 2">ULC18</strain>
    </source>
</reference>
<dbReference type="AlphaFoldDB" id="A0A2T1E8Y9"/>
<dbReference type="EMBL" id="PVWK01000064">
    <property type="protein sequence ID" value="PSB29188.1"/>
    <property type="molecule type" value="Genomic_DNA"/>
</dbReference>
<organism evidence="1 2">
    <name type="scientific">Stenomitos frigidus ULC18</name>
    <dbReference type="NCBI Taxonomy" id="2107698"/>
    <lineage>
        <taxon>Bacteria</taxon>
        <taxon>Bacillati</taxon>
        <taxon>Cyanobacteriota</taxon>
        <taxon>Cyanophyceae</taxon>
        <taxon>Leptolyngbyales</taxon>
        <taxon>Leptolyngbyaceae</taxon>
        <taxon>Stenomitos</taxon>
    </lineage>
</organism>
<evidence type="ECO:0000313" key="2">
    <source>
        <dbReference type="Proteomes" id="UP000239576"/>
    </source>
</evidence>
<accession>A0A2T1E8Y9</accession>
<sequence>MAPKALTVIVRIKSGEAVALHSLLAEIGSHIRTNSYVRWTESRLVHFARWAILPDTDRGGSRLLFACNYDGELEAFLEELVAIAPGLDQIWGRCEGYTGQTNLLAFIQEHTYKPQAFFIAFQTATVQTIRNAIALREQMQNVLDLPCVAQWLVDPSITSFLDQLAQVPKVMPWWKSIGHWGMQVMMAVGTGVEAIADAIRRALIAIAKLLVKRLGQPTKPQTLGSYSGLDTDKTQALEAVEDRIVQNQMNIITDIQPVRLLRLRLILLMIDVAAKYLFPPGELLDIRTIHFARWVIIDGGKRLLFISNYDGSWENYIGDFVDKGNFGLNAIWNNSVNYPPGGAQDIVSFRKYVRDHQLPSQVFYCAYPQATVKNILRDRHISQTLAADFSRETVEHWLELL</sequence>